<proteinExistence type="inferred from homology"/>
<name>A0ABW8IVB8_9GAMM</name>
<dbReference type="RefSeq" id="WP_284400949.1">
    <property type="nucleotide sequence ID" value="NZ_BSNQ01000009.1"/>
</dbReference>
<evidence type="ECO:0000256" key="1">
    <source>
        <dbReference type="ARBA" id="ARBA00007689"/>
    </source>
</evidence>
<organism evidence="3 4">
    <name type="scientific">Dyella lipolytica</name>
    <dbReference type="NCBI Taxonomy" id="1867835"/>
    <lineage>
        <taxon>Bacteria</taxon>
        <taxon>Pseudomonadati</taxon>
        <taxon>Pseudomonadota</taxon>
        <taxon>Gammaproteobacteria</taxon>
        <taxon>Lysobacterales</taxon>
        <taxon>Rhodanobacteraceae</taxon>
        <taxon>Dyella</taxon>
    </lineage>
</organism>
<protein>
    <recommendedName>
        <fullName evidence="2">YCII-related domain-containing protein</fullName>
    </recommendedName>
</protein>
<sequence length="102" mass="11417">MKYFFCKLIPPRATFAQDMTQAERALMGQHVAYWQDLMHKQKALAFGPVADPQGGYGIGIIAASSDAEMEILRENDPTIKANEGFRFEALPMPRLMSPLVTQ</sequence>
<dbReference type="InterPro" id="IPR011008">
    <property type="entry name" value="Dimeric_a/b-barrel"/>
</dbReference>
<evidence type="ECO:0000259" key="2">
    <source>
        <dbReference type="Pfam" id="PF03795"/>
    </source>
</evidence>
<dbReference type="EMBL" id="JADIKG010000012">
    <property type="protein sequence ID" value="MFK2873925.1"/>
    <property type="molecule type" value="Genomic_DNA"/>
</dbReference>
<dbReference type="Proteomes" id="UP001620405">
    <property type="component" value="Unassembled WGS sequence"/>
</dbReference>
<accession>A0ABW8IVB8</accession>
<dbReference type="InterPro" id="IPR005545">
    <property type="entry name" value="YCII"/>
</dbReference>
<reference evidence="3 4" key="1">
    <citation type="submission" date="2020-10" db="EMBL/GenBank/DDBJ databases">
        <title>Phylogeny of dyella-like bacteria.</title>
        <authorList>
            <person name="Fu J."/>
        </authorList>
    </citation>
    <scope>NUCLEOTIDE SEQUENCE [LARGE SCALE GENOMIC DNA]</scope>
    <source>
        <strain evidence="3 4">DHOB07</strain>
    </source>
</reference>
<comment type="caution">
    <text evidence="3">The sequence shown here is derived from an EMBL/GenBank/DDBJ whole genome shotgun (WGS) entry which is preliminary data.</text>
</comment>
<keyword evidence="4" id="KW-1185">Reference proteome</keyword>
<evidence type="ECO:0000313" key="4">
    <source>
        <dbReference type="Proteomes" id="UP001620405"/>
    </source>
</evidence>
<feature type="domain" description="YCII-related" evidence="2">
    <location>
        <begin position="16"/>
        <end position="86"/>
    </location>
</feature>
<comment type="similarity">
    <text evidence="1">Belongs to the YciI family.</text>
</comment>
<dbReference type="Pfam" id="PF03795">
    <property type="entry name" value="YCII"/>
    <property type="match status" value="1"/>
</dbReference>
<dbReference type="SUPFAM" id="SSF54909">
    <property type="entry name" value="Dimeric alpha+beta barrel"/>
    <property type="match status" value="1"/>
</dbReference>
<evidence type="ECO:0000313" key="3">
    <source>
        <dbReference type="EMBL" id="MFK2873925.1"/>
    </source>
</evidence>
<gene>
    <name evidence="3" type="ORF">ISP13_10315</name>
</gene>